<proteinExistence type="predicted"/>
<feature type="region of interest" description="Disordered" evidence="1">
    <location>
        <begin position="1"/>
        <end position="67"/>
    </location>
</feature>
<feature type="compositionally biased region" description="Gly residues" evidence="1">
    <location>
        <begin position="42"/>
        <end position="58"/>
    </location>
</feature>
<feature type="compositionally biased region" description="Basic and acidic residues" evidence="1">
    <location>
        <begin position="27"/>
        <end position="39"/>
    </location>
</feature>
<sequence>MGPGHGPGTRIRVRNTDPAGTGTPWSGRDKGPGEEHRQDPGQGQGPGLGPGQGQGQGSGAQVAGQSQTPPARYWCVVPVVVVDSWHLDITWVLSVLRLKIQTVSEFAGEGEKPEFNELPHILGRGGTMGKEELLARGGTMGKEELLASALLDFF</sequence>
<dbReference type="AlphaFoldDB" id="A0A8K1GUB0"/>
<organism evidence="2 3">
    <name type="scientific">Zosterops borbonicus</name>
    <dbReference type="NCBI Taxonomy" id="364589"/>
    <lineage>
        <taxon>Eukaryota</taxon>
        <taxon>Metazoa</taxon>
        <taxon>Chordata</taxon>
        <taxon>Craniata</taxon>
        <taxon>Vertebrata</taxon>
        <taxon>Euteleostomi</taxon>
        <taxon>Archelosauria</taxon>
        <taxon>Archosauria</taxon>
        <taxon>Dinosauria</taxon>
        <taxon>Saurischia</taxon>
        <taxon>Theropoda</taxon>
        <taxon>Coelurosauria</taxon>
        <taxon>Aves</taxon>
        <taxon>Neognathae</taxon>
        <taxon>Neoaves</taxon>
        <taxon>Telluraves</taxon>
        <taxon>Australaves</taxon>
        <taxon>Passeriformes</taxon>
        <taxon>Sylvioidea</taxon>
        <taxon>Zosteropidae</taxon>
        <taxon>Zosterops</taxon>
    </lineage>
</organism>
<accession>A0A8K1GUB0</accession>
<name>A0A8K1GUB0_9PASS</name>
<evidence type="ECO:0000313" key="3">
    <source>
        <dbReference type="Proteomes" id="UP000796761"/>
    </source>
</evidence>
<protein>
    <submittedName>
        <fullName evidence="2">Uncharacterized protein</fullName>
    </submittedName>
</protein>
<comment type="caution">
    <text evidence="2">The sequence shown here is derived from an EMBL/GenBank/DDBJ whole genome shotgun (WGS) entry which is preliminary data.</text>
</comment>
<dbReference type="EMBL" id="SWJQ01000048">
    <property type="protein sequence ID" value="TRZ24493.1"/>
    <property type="molecule type" value="Genomic_DNA"/>
</dbReference>
<gene>
    <name evidence="2" type="ORF">HGM15179_002700</name>
</gene>
<reference evidence="2" key="1">
    <citation type="submission" date="2019-04" db="EMBL/GenBank/DDBJ databases">
        <title>Genome assembly of Zosterops borbonicus 15179.</title>
        <authorList>
            <person name="Leroy T."/>
            <person name="Anselmetti Y."/>
            <person name="Tilak M.-K."/>
            <person name="Nabholz B."/>
        </authorList>
    </citation>
    <scope>NUCLEOTIDE SEQUENCE</scope>
    <source>
        <strain evidence="2">HGM_15179</strain>
        <tissue evidence="2">Muscle</tissue>
    </source>
</reference>
<evidence type="ECO:0000256" key="1">
    <source>
        <dbReference type="SAM" id="MobiDB-lite"/>
    </source>
</evidence>
<dbReference type="Proteomes" id="UP000796761">
    <property type="component" value="Unassembled WGS sequence"/>
</dbReference>
<evidence type="ECO:0000313" key="2">
    <source>
        <dbReference type="EMBL" id="TRZ24493.1"/>
    </source>
</evidence>
<keyword evidence="3" id="KW-1185">Reference proteome</keyword>